<sequence length="170" mass="18204">MKMEAWTQMTHGVPAVLEDRDVGLRPLRSDVDVREKASNNVIDPPPRLGSAQRSGGESLGERRRRGGDATRRPGATCSSGLPPARTAAGFSSPFSQSTVRQLSLEENAAKCRRRLPCVSAGDCRSQLGFVGSPVASFGPHSGKYSPTHEMKALTEFDVTCDSSSSNEQEA</sequence>
<organism evidence="2 3">
    <name type="scientific">Oryzias melastigma</name>
    <name type="common">Marine medaka</name>
    <dbReference type="NCBI Taxonomy" id="30732"/>
    <lineage>
        <taxon>Eukaryota</taxon>
        <taxon>Metazoa</taxon>
        <taxon>Chordata</taxon>
        <taxon>Craniata</taxon>
        <taxon>Vertebrata</taxon>
        <taxon>Euteleostomi</taxon>
        <taxon>Actinopterygii</taxon>
        <taxon>Neopterygii</taxon>
        <taxon>Teleostei</taxon>
        <taxon>Neoteleostei</taxon>
        <taxon>Acanthomorphata</taxon>
        <taxon>Ovalentaria</taxon>
        <taxon>Atherinomorphae</taxon>
        <taxon>Beloniformes</taxon>
        <taxon>Adrianichthyidae</taxon>
        <taxon>Oryziinae</taxon>
        <taxon>Oryzias</taxon>
    </lineage>
</organism>
<evidence type="ECO:0000256" key="1">
    <source>
        <dbReference type="SAM" id="MobiDB-lite"/>
    </source>
</evidence>
<name>A0A834F0U1_ORYME</name>
<proteinExistence type="predicted"/>
<comment type="caution">
    <text evidence="2">The sequence shown here is derived from an EMBL/GenBank/DDBJ whole genome shotgun (WGS) entry which is preliminary data.</text>
</comment>
<accession>A0A834F0U1</accession>
<evidence type="ECO:0000313" key="3">
    <source>
        <dbReference type="Proteomes" id="UP000646548"/>
    </source>
</evidence>
<dbReference type="AlphaFoldDB" id="A0A834F0U1"/>
<evidence type="ECO:0000313" key="2">
    <source>
        <dbReference type="EMBL" id="KAF6717066.1"/>
    </source>
</evidence>
<gene>
    <name evidence="2" type="ORF">FQA47_000142</name>
</gene>
<reference evidence="2" key="1">
    <citation type="journal article" name="BMC Genomics">
        <title>Long-read sequencing and de novo genome assembly of marine medaka (Oryzias melastigma).</title>
        <authorList>
            <person name="Liang P."/>
            <person name="Saqib H.S.A."/>
            <person name="Ni X."/>
            <person name="Shen Y."/>
        </authorList>
    </citation>
    <scope>NUCLEOTIDE SEQUENCE</scope>
    <source>
        <strain evidence="2">Bigg-433</strain>
    </source>
</reference>
<dbReference type="Proteomes" id="UP000646548">
    <property type="component" value="Unassembled WGS sequence"/>
</dbReference>
<dbReference type="EMBL" id="WKFB01000888">
    <property type="protein sequence ID" value="KAF6717066.1"/>
    <property type="molecule type" value="Genomic_DNA"/>
</dbReference>
<protein>
    <submittedName>
        <fullName evidence="2">Uncharacterized protein</fullName>
    </submittedName>
</protein>
<feature type="region of interest" description="Disordered" evidence="1">
    <location>
        <begin position="29"/>
        <end position="96"/>
    </location>
</feature>